<sequence>MLGGVAFAAPVTGVVTNRTTGKPSGGDDVVLLRLAQGMQELARAKTDSKGRFSIEVPNDGLHLLRVTHDKANYFKPIQPGTQSVEMDVYTAAAQVDGVTLDADVMRLQTDASGGGLKVVEHFFVKNESSPAKTLMSEHPFELYLPAGATVEGAAAKAPGGMAVQSPLVPEGEPNKYTMIFPIRPGESEFQVSYKIAYKDSFTFKPRPVMATDTIAIMMPKSMTFTAGKGTPYSAVTEELGAQTYVARNAQPSQPLDFTVSGIGELPRDTAAGAAGGPTAGGPGASDAGAAGPGGDPQTPGEASQQMRGDTKPGKGIGNPLDSDGNLEPWAKYKWWIIGGLALVFAAGAGIMLRTPTAPVVAGAGYVPAGPGGLLQVLRDEMFAVETDRLEGRLSEAQYGELKAALDVVLKRALARSGKAAETVQVVPE</sequence>
<feature type="region of interest" description="Disordered" evidence="1">
    <location>
        <begin position="255"/>
        <end position="322"/>
    </location>
</feature>
<feature type="compositionally biased region" description="Low complexity" evidence="1">
    <location>
        <begin position="284"/>
        <end position="300"/>
    </location>
</feature>
<dbReference type="EMBL" id="CP002480">
    <property type="protein sequence ID" value="ADW68668.1"/>
    <property type="molecule type" value="Genomic_DNA"/>
</dbReference>
<keyword evidence="3" id="KW-1185">Reference proteome</keyword>
<dbReference type="eggNOG" id="ENOG502Z9TW">
    <property type="taxonomic scope" value="Bacteria"/>
</dbReference>
<dbReference type="PaxDb" id="1198114-AciX9_1615"/>
<dbReference type="KEGG" id="acm:AciX9_1615"/>
<proteinExistence type="predicted"/>
<dbReference type="STRING" id="1198114.AciX9_1615"/>
<organism evidence="3">
    <name type="scientific">Granulicella tundricola (strain ATCC BAA-1859 / DSM 23138 / MP5ACTX9)</name>
    <dbReference type="NCBI Taxonomy" id="1198114"/>
    <lineage>
        <taxon>Bacteria</taxon>
        <taxon>Pseudomonadati</taxon>
        <taxon>Acidobacteriota</taxon>
        <taxon>Terriglobia</taxon>
        <taxon>Terriglobales</taxon>
        <taxon>Acidobacteriaceae</taxon>
        <taxon>Granulicella</taxon>
    </lineage>
</organism>
<dbReference type="HOGENOM" id="CLU_640558_0_0_0"/>
<evidence type="ECO:0008006" key="4">
    <source>
        <dbReference type="Google" id="ProtNLM"/>
    </source>
</evidence>
<evidence type="ECO:0000313" key="3">
    <source>
        <dbReference type="Proteomes" id="UP000000343"/>
    </source>
</evidence>
<feature type="compositionally biased region" description="Gly residues" evidence="1">
    <location>
        <begin position="273"/>
        <end position="283"/>
    </location>
</feature>
<name>E8WXQ2_GRATM</name>
<evidence type="ECO:0000256" key="1">
    <source>
        <dbReference type="SAM" id="MobiDB-lite"/>
    </source>
</evidence>
<accession>E8WXQ2</accession>
<protein>
    <recommendedName>
        <fullName evidence="4">Carboxypeptidase regulatory-like domain-containing protein</fullName>
    </recommendedName>
</protein>
<dbReference type="Proteomes" id="UP000000343">
    <property type="component" value="Chromosome"/>
</dbReference>
<evidence type="ECO:0000313" key="2">
    <source>
        <dbReference type="EMBL" id="ADW68668.1"/>
    </source>
</evidence>
<reference evidence="3" key="1">
    <citation type="submission" date="2011-01" db="EMBL/GenBank/DDBJ databases">
        <title>Complete sequence of chromosome of Acidobacterium sp. MP5ACTX9.</title>
        <authorList>
            <consortium name="US DOE Joint Genome Institute"/>
            <person name="Lucas S."/>
            <person name="Copeland A."/>
            <person name="Lapidus A."/>
            <person name="Cheng J.-F."/>
            <person name="Goodwin L."/>
            <person name="Pitluck S."/>
            <person name="Teshima H."/>
            <person name="Detter J.C."/>
            <person name="Han C."/>
            <person name="Tapia R."/>
            <person name="Land M."/>
            <person name="Hauser L."/>
            <person name="Kyrpides N."/>
            <person name="Ivanova N."/>
            <person name="Ovchinnikova G."/>
            <person name="Pagani I."/>
            <person name="Rawat S.R."/>
            <person name="Mannisto M."/>
            <person name="Haggblom M.M."/>
            <person name="Woyke T."/>
        </authorList>
    </citation>
    <scope>NUCLEOTIDE SEQUENCE [LARGE SCALE GENOMIC DNA]</scope>
    <source>
        <strain evidence="3">MP5ACTX9</strain>
    </source>
</reference>
<gene>
    <name evidence="2" type="ordered locus">AciX9_1615</name>
</gene>
<dbReference type="AlphaFoldDB" id="E8WXQ2"/>